<dbReference type="AlphaFoldDB" id="A0A1H5VM88"/>
<accession>A0A1H5VM88</accession>
<dbReference type="InterPro" id="IPR015946">
    <property type="entry name" value="KH_dom-like_a/b"/>
</dbReference>
<dbReference type="PANTHER" id="PTHR42830:SF1">
    <property type="entry name" value="OSMOTICALLY INDUCIBLE FAMILY PROTEIN"/>
    <property type="match status" value="1"/>
</dbReference>
<dbReference type="EMBL" id="FNVP01000003">
    <property type="protein sequence ID" value="SEF87988.1"/>
    <property type="molecule type" value="Genomic_DNA"/>
</dbReference>
<organism evidence="1 2">
    <name type="scientific">Flavobacterium urumqiense</name>
    <dbReference type="NCBI Taxonomy" id="935224"/>
    <lineage>
        <taxon>Bacteria</taxon>
        <taxon>Pseudomonadati</taxon>
        <taxon>Bacteroidota</taxon>
        <taxon>Flavobacteriia</taxon>
        <taxon>Flavobacteriales</taxon>
        <taxon>Flavobacteriaceae</taxon>
        <taxon>Flavobacterium</taxon>
    </lineage>
</organism>
<dbReference type="InterPro" id="IPR052707">
    <property type="entry name" value="OsmC_Ohr_Peroxiredoxin"/>
</dbReference>
<dbReference type="Gene3D" id="3.30.300.20">
    <property type="match status" value="1"/>
</dbReference>
<dbReference type="Proteomes" id="UP000236737">
    <property type="component" value="Unassembled WGS sequence"/>
</dbReference>
<protein>
    <submittedName>
        <fullName evidence="1">Osmotically inducible protein OsmC</fullName>
    </submittedName>
</protein>
<dbReference type="InterPro" id="IPR036102">
    <property type="entry name" value="OsmC/Ohrsf"/>
</dbReference>
<sequence length="170" mass="18610">MILKTIFKFKLKNLLSESVFLTNELNLSKLKNRIMKRNATAVWNGSLKEGAGKLSTQSKTLENTQYSFKSRFEEGIGTNPEELIAAAHSGCFTMQLSAYITEAGFEIESIETKCDIDLVDGTIVSSHLTVNAKVKGISDDAFQQEVTKAEKNCPVSKVLNAAISTIATLV</sequence>
<evidence type="ECO:0000313" key="2">
    <source>
        <dbReference type="Proteomes" id="UP000236737"/>
    </source>
</evidence>
<dbReference type="InterPro" id="IPR003718">
    <property type="entry name" value="OsmC/Ohr_fam"/>
</dbReference>
<dbReference type="GO" id="GO:0004601">
    <property type="term" value="F:peroxidase activity"/>
    <property type="evidence" value="ECO:0007669"/>
    <property type="project" value="InterPro"/>
</dbReference>
<proteinExistence type="predicted"/>
<gene>
    <name evidence="1" type="ORF">SAMN04488130_103263</name>
</gene>
<keyword evidence="2" id="KW-1185">Reference proteome</keyword>
<evidence type="ECO:0000313" key="1">
    <source>
        <dbReference type="EMBL" id="SEF87988.1"/>
    </source>
</evidence>
<dbReference type="NCBIfam" id="TIGR03562">
    <property type="entry name" value="osmo_induc_OsmC"/>
    <property type="match status" value="1"/>
</dbReference>
<dbReference type="InterPro" id="IPR019904">
    <property type="entry name" value="Peroxiredoxin_OsmC"/>
</dbReference>
<dbReference type="PANTHER" id="PTHR42830">
    <property type="entry name" value="OSMOTICALLY INDUCIBLE FAMILY PROTEIN"/>
    <property type="match status" value="1"/>
</dbReference>
<dbReference type="GO" id="GO:0006979">
    <property type="term" value="P:response to oxidative stress"/>
    <property type="evidence" value="ECO:0007669"/>
    <property type="project" value="InterPro"/>
</dbReference>
<name>A0A1H5VM88_9FLAO</name>
<reference evidence="2" key="1">
    <citation type="submission" date="2016-10" db="EMBL/GenBank/DDBJ databases">
        <authorList>
            <person name="Varghese N."/>
            <person name="Submissions S."/>
        </authorList>
    </citation>
    <scope>NUCLEOTIDE SEQUENCE [LARGE SCALE GENOMIC DNA]</scope>
    <source>
        <strain evidence="2">CGMCC 1.9230</strain>
    </source>
</reference>
<dbReference type="SUPFAM" id="SSF82784">
    <property type="entry name" value="OsmC-like"/>
    <property type="match status" value="1"/>
</dbReference>
<dbReference type="Pfam" id="PF02566">
    <property type="entry name" value="OsmC"/>
    <property type="match status" value="1"/>
</dbReference>